<feature type="domain" description="Mop" evidence="3">
    <location>
        <begin position="2"/>
        <end position="68"/>
    </location>
</feature>
<dbReference type="PROSITE" id="PS51866">
    <property type="entry name" value="MOP"/>
    <property type="match status" value="2"/>
</dbReference>
<dbReference type="SUPFAM" id="SSF50331">
    <property type="entry name" value="MOP-like"/>
    <property type="match status" value="2"/>
</dbReference>
<feature type="domain" description="Mop" evidence="3">
    <location>
        <begin position="74"/>
        <end position="140"/>
    </location>
</feature>
<reference evidence="4" key="1">
    <citation type="submission" date="2016-04" db="EMBL/GenBank/DDBJ databases">
        <authorList>
            <person name="Evans L.H."/>
            <person name="Alamgir A."/>
            <person name="Owens N."/>
            <person name="Weber N.D."/>
            <person name="Virtaneva K."/>
            <person name="Barbian K."/>
            <person name="Babar A."/>
            <person name="Rosenke K."/>
        </authorList>
    </citation>
    <scope>NUCLEOTIDE SEQUENCE</scope>
    <source>
        <strain evidence="4">92-2</strain>
    </source>
</reference>
<protein>
    <submittedName>
        <fullName evidence="4">TOBE domain protein</fullName>
    </submittedName>
</protein>
<dbReference type="PANTHER" id="PTHR30432">
    <property type="entry name" value="TRANSCRIPTIONAL REGULATOR MODE"/>
    <property type="match status" value="1"/>
</dbReference>
<evidence type="ECO:0000259" key="3">
    <source>
        <dbReference type="PROSITE" id="PS51866"/>
    </source>
</evidence>
<sequence length="142" mass="14424">METSARNVFSGKVVAVNSGAVNDEVELAVEGGINIVASITKVSTKNLGLKPGASAMALIKASFVLLMNDAENYLLSTRNQFAGTVSKVTPGAVNAEVIVELPGGASIASIVTMGSIKNLGLEPGKKVTAIVKASQVILAVAK</sequence>
<dbReference type="PANTHER" id="PTHR30432:SF1">
    <property type="entry name" value="DNA-BINDING TRANSCRIPTIONAL DUAL REGULATOR MODE"/>
    <property type="match status" value="1"/>
</dbReference>
<dbReference type="Pfam" id="PF03459">
    <property type="entry name" value="TOBE"/>
    <property type="match status" value="2"/>
</dbReference>
<gene>
    <name evidence="4" type="ORF">KM92DES2_10016</name>
</gene>
<evidence type="ECO:0000256" key="1">
    <source>
        <dbReference type="ARBA" id="ARBA00022505"/>
    </source>
</evidence>
<dbReference type="RefSeq" id="WP_215646587.1">
    <property type="nucleotide sequence ID" value="NZ_CABUEN010000002.1"/>
</dbReference>
<dbReference type="NCBIfam" id="TIGR00638">
    <property type="entry name" value="Mop"/>
    <property type="match status" value="2"/>
</dbReference>
<dbReference type="AlphaFoldDB" id="A0A212ITN0"/>
<keyword evidence="1 2" id="KW-0500">Molybdenum</keyword>
<dbReference type="InterPro" id="IPR008995">
    <property type="entry name" value="Mo/tungstate-bd_C_term_dom"/>
</dbReference>
<dbReference type="Gene3D" id="2.40.50.100">
    <property type="match status" value="2"/>
</dbReference>
<name>A0A212ITN0_9BACT</name>
<evidence type="ECO:0000256" key="2">
    <source>
        <dbReference type="PROSITE-ProRule" id="PRU01213"/>
    </source>
</evidence>
<dbReference type="InterPro" id="IPR005116">
    <property type="entry name" value="Transp-assoc_OB_typ1"/>
</dbReference>
<dbReference type="InterPro" id="IPR051815">
    <property type="entry name" value="Molybdate_resp_trans_reg"/>
</dbReference>
<evidence type="ECO:0000313" key="4">
    <source>
        <dbReference type="EMBL" id="SBV90566.1"/>
    </source>
</evidence>
<accession>A0A212ITN0</accession>
<dbReference type="InterPro" id="IPR004606">
    <property type="entry name" value="Mop_domain"/>
</dbReference>
<proteinExistence type="predicted"/>
<organism evidence="4">
    <name type="scientific">uncultured Desulfovibrio sp</name>
    <dbReference type="NCBI Taxonomy" id="167968"/>
    <lineage>
        <taxon>Bacteria</taxon>
        <taxon>Pseudomonadati</taxon>
        <taxon>Thermodesulfobacteriota</taxon>
        <taxon>Desulfovibrionia</taxon>
        <taxon>Desulfovibrionales</taxon>
        <taxon>Desulfovibrionaceae</taxon>
        <taxon>Desulfovibrio</taxon>
        <taxon>environmental samples</taxon>
    </lineage>
</organism>
<dbReference type="EMBL" id="FLUP01000001">
    <property type="protein sequence ID" value="SBV90566.1"/>
    <property type="molecule type" value="Genomic_DNA"/>
</dbReference>
<dbReference type="GO" id="GO:0015689">
    <property type="term" value="P:molybdate ion transport"/>
    <property type="evidence" value="ECO:0007669"/>
    <property type="project" value="InterPro"/>
</dbReference>